<evidence type="ECO:0000313" key="1">
    <source>
        <dbReference type="EMBL" id="KAH7665452.1"/>
    </source>
</evidence>
<evidence type="ECO:0000313" key="2">
    <source>
        <dbReference type="Proteomes" id="UP000827976"/>
    </source>
</evidence>
<name>A0ACB7UX91_DIOAL</name>
<accession>A0ACB7UX91</accession>
<gene>
    <name evidence="1" type="ORF">IHE45_13G034900</name>
</gene>
<keyword evidence="2" id="KW-1185">Reference proteome</keyword>
<dbReference type="Proteomes" id="UP000827976">
    <property type="component" value="Chromosome 13"/>
</dbReference>
<reference evidence="2" key="1">
    <citation type="journal article" date="2022" name="Nat. Commun.">
        <title>Chromosome evolution and the genetic basis of agronomically important traits in greater yam.</title>
        <authorList>
            <person name="Bredeson J.V."/>
            <person name="Lyons J.B."/>
            <person name="Oniyinde I.O."/>
            <person name="Okereke N.R."/>
            <person name="Kolade O."/>
            <person name="Nnabue I."/>
            <person name="Nwadili C.O."/>
            <person name="Hribova E."/>
            <person name="Parker M."/>
            <person name="Nwogha J."/>
            <person name="Shu S."/>
            <person name="Carlson J."/>
            <person name="Kariba R."/>
            <person name="Muthemba S."/>
            <person name="Knop K."/>
            <person name="Barton G.J."/>
            <person name="Sherwood A.V."/>
            <person name="Lopez-Montes A."/>
            <person name="Asiedu R."/>
            <person name="Jamnadass R."/>
            <person name="Muchugi A."/>
            <person name="Goodstein D."/>
            <person name="Egesi C.N."/>
            <person name="Featherston J."/>
            <person name="Asfaw A."/>
            <person name="Simpson G.G."/>
            <person name="Dolezel J."/>
            <person name="Hendre P.S."/>
            <person name="Van Deynze A."/>
            <person name="Kumar P.L."/>
            <person name="Obidiegwu J.E."/>
            <person name="Bhattacharjee R."/>
            <person name="Rokhsar D.S."/>
        </authorList>
    </citation>
    <scope>NUCLEOTIDE SEQUENCE [LARGE SCALE GENOMIC DNA]</scope>
    <source>
        <strain evidence="2">cv. TDa95/00328</strain>
    </source>
</reference>
<dbReference type="EMBL" id="CM037023">
    <property type="protein sequence ID" value="KAH7665452.1"/>
    <property type="molecule type" value="Genomic_DNA"/>
</dbReference>
<protein>
    <submittedName>
        <fullName evidence="1">Transcription factor GRAS domain-containing protein</fullName>
    </submittedName>
</protein>
<organism evidence="1 2">
    <name type="scientific">Dioscorea alata</name>
    <name type="common">Purple yam</name>
    <dbReference type="NCBI Taxonomy" id="55571"/>
    <lineage>
        <taxon>Eukaryota</taxon>
        <taxon>Viridiplantae</taxon>
        <taxon>Streptophyta</taxon>
        <taxon>Embryophyta</taxon>
        <taxon>Tracheophyta</taxon>
        <taxon>Spermatophyta</taxon>
        <taxon>Magnoliopsida</taxon>
        <taxon>Liliopsida</taxon>
        <taxon>Dioscoreales</taxon>
        <taxon>Dioscoreaceae</taxon>
        <taxon>Dioscorea</taxon>
    </lineage>
</organism>
<comment type="caution">
    <text evidence="1">The sequence shown here is derived from an EMBL/GenBank/DDBJ whole genome shotgun (WGS) entry which is preliminary data.</text>
</comment>
<proteinExistence type="predicted"/>
<sequence length="502" mass="54008">MPTITSSSPFHSLSLSLSTLFLITPLLLFSSSPPLLPTSSLPPLMKSTSDSPSPISSLELDFPTLKPPTSLSLPPTPFFYEPTSVLDPNLTSHDSHLTSSWDFPETDWSFLLPDPQNPDYTLPPPPPLFDLSHLDLLLSAASAIDSGDLPSAHSILARLNHLFPSISGPPLHRSSLLFKDSLSSLLSSPSPPLSPSPIDLVRRISAHKSLSDLSPIPQFTSFTANQTLLESLSTSSSIHLIDFDLSLGGQWSSFAQEIAARSRSSRSPPPSLRLTAILSDDSPDSSLAADNLRDFARSLGLRFSIDLVRVASLGTFALSSVRLSTADSTGVVLSPAIFRAIGSDPASSADLLRFIRRTSPRSVVFVDTEPCSSSSSSPSSPPSFKRAIASGIEFYSSMLDSLDSAALATGLGDDPVRRIERFLIRPRVTSWVQACGAHPTSWRETLASAGFSPAPFSEFTESQAEWLLRRAPVDGFHVARRDGAMVLSWKGRDLAATSAWRC</sequence>